<sequence length="514" mass="57979">MANQSISDVHDIVLEIFSYFNPEHYDNQADIASARNTLLHSALTCKNWTRPALNILWSCLPSDQPLLQLLAALGITLEITTHSKTPDRVYIYPGPSPEDQRTHPHWSYFQLYASRVHTITICPFSRQPSVWTNIMPKLHGDPVLPRLQNVVLRSSLWSSGPGLEDIPVRRSRDNLGRGVLQLISPSVRRLSLLIPVRGIGGGLLQEVFDEACTLTHQLEHVHIYSLSSLNLGTLRSQKHVRAAHIDVFPDVSAHGLEPLSNLPHLELLSVAVTIATPVDLTFNHVRVLVLEGLWIPMRAFLDNACLPDLRSLSVHAAHLDSVRLAPQCTILFRVISNKYANLTELHIRCHKPTSTPDPIQFHARLATIEDPRTLAGTLWALIEPLLSLHELRDVSLRFDVFSFAYSSSDIRSFAESWPHLETFRLEFVTVEQQRASFTSLVHFACNCPRLRTLHLPEMELAQDALDGFTYLNRPHPLRDLNVARVGFPRGIDLSWEMIQFAQTVFPHADCPVSV</sequence>
<gene>
    <name evidence="1" type="ORF">L227DRAFT_651068</name>
</gene>
<dbReference type="Gene3D" id="3.80.10.10">
    <property type="entry name" value="Ribonuclease Inhibitor"/>
    <property type="match status" value="1"/>
</dbReference>
<name>A0A5C2SHX5_9APHY</name>
<evidence type="ECO:0008006" key="3">
    <source>
        <dbReference type="Google" id="ProtNLM"/>
    </source>
</evidence>
<dbReference type="EMBL" id="ML122256">
    <property type="protein sequence ID" value="RPD63425.1"/>
    <property type="molecule type" value="Genomic_DNA"/>
</dbReference>
<evidence type="ECO:0000313" key="1">
    <source>
        <dbReference type="EMBL" id="RPD63425.1"/>
    </source>
</evidence>
<protein>
    <recommendedName>
        <fullName evidence="3">F-box domain-containing protein</fullName>
    </recommendedName>
</protein>
<evidence type="ECO:0000313" key="2">
    <source>
        <dbReference type="Proteomes" id="UP000313359"/>
    </source>
</evidence>
<reference evidence="1" key="1">
    <citation type="journal article" date="2018" name="Genome Biol. Evol.">
        <title>Genomics and development of Lentinus tigrinus, a white-rot wood-decaying mushroom with dimorphic fruiting bodies.</title>
        <authorList>
            <person name="Wu B."/>
            <person name="Xu Z."/>
            <person name="Knudson A."/>
            <person name="Carlson A."/>
            <person name="Chen N."/>
            <person name="Kovaka S."/>
            <person name="LaButti K."/>
            <person name="Lipzen A."/>
            <person name="Pennachio C."/>
            <person name="Riley R."/>
            <person name="Schakwitz W."/>
            <person name="Umezawa K."/>
            <person name="Ohm R.A."/>
            <person name="Grigoriev I.V."/>
            <person name="Nagy L.G."/>
            <person name="Gibbons J."/>
            <person name="Hibbett D."/>
        </authorList>
    </citation>
    <scope>NUCLEOTIDE SEQUENCE [LARGE SCALE GENOMIC DNA]</scope>
    <source>
        <strain evidence="1">ALCF2SS1-6</strain>
    </source>
</reference>
<dbReference type="STRING" id="1328759.A0A5C2SHX5"/>
<dbReference type="OrthoDB" id="2751832at2759"/>
<organism evidence="1 2">
    <name type="scientific">Lentinus tigrinus ALCF2SS1-6</name>
    <dbReference type="NCBI Taxonomy" id="1328759"/>
    <lineage>
        <taxon>Eukaryota</taxon>
        <taxon>Fungi</taxon>
        <taxon>Dikarya</taxon>
        <taxon>Basidiomycota</taxon>
        <taxon>Agaricomycotina</taxon>
        <taxon>Agaricomycetes</taxon>
        <taxon>Polyporales</taxon>
        <taxon>Polyporaceae</taxon>
        <taxon>Lentinus</taxon>
    </lineage>
</organism>
<dbReference type="InterPro" id="IPR032675">
    <property type="entry name" value="LRR_dom_sf"/>
</dbReference>
<dbReference type="Proteomes" id="UP000313359">
    <property type="component" value="Unassembled WGS sequence"/>
</dbReference>
<dbReference type="AlphaFoldDB" id="A0A5C2SHX5"/>
<proteinExistence type="predicted"/>
<keyword evidence="2" id="KW-1185">Reference proteome</keyword>
<dbReference type="SUPFAM" id="SSF52047">
    <property type="entry name" value="RNI-like"/>
    <property type="match status" value="1"/>
</dbReference>
<accession>A0A5C2SHX5</accession>